<organism evidence="8">
    <name type="scientific">Tetraodon nigroviridis</name>
    <name type="common">Spotted green pufferfish</name>
    <name type="synonym">Chelonodon nigroviridis</name>
    <dbReference type="NCBI Taxonomy" id="99883"/>
    <lineage>
        <taxon>Eukaryota</taxon>
        <taxon>Metazoa</taxon>
        <taxon>Chordata</taxon>
        <taxon>Craniata</taxon>
        <taxon>Vertebrata</taxon>
        <taxon>Euteleostomi</taxon>
        <taxon>Actinopterygii</taxon>
        <taxon>Neopterygii</taxon>
        <taxon>Teleostei</taxon>
        <taxon>Neoteleostei</taxon>
        <taxon>Acanthomorphata</taxon>
        <taxon>Eupercaria</taxon>
        <taxon>Tetraodontiformes</taxon>
        <taxon>Tetradontoidea</taxon>
        <taxon>Tetraodontidae</taxon>
        <taxon>Tetraodon</taxon>
    </lineage>
</organism>
<comment type="similarity">
    <text evidence="2">Belongs to the TMEM88 family.</text>
</comment>
<evidence type="ECO:0000256" key="3">
    <source>
        <dbReference type="ARBA" id="ARBA00022692"/>
    </source>
</evidence>
<evidence type="ECO:0000256" key="6">
    <source>
        <dbReference type="SAM" id="MobiDB-lite"/>
    </source>
</evidence>
<proteinExistence type="inferred from homology"/>
<evidence type="ECO:0000256" key="1">
    <source>
        <dbReference type="ARBA" id="ARBA00004141"/>
    </source>
</evidence>
<comment type="caution">
    <text evidence="8">The sequence shown here is derived from an EMBL/GenBank/DDBJ whole genome shotgun (WGS) entry which is preliminary data.</text>
</comment>
<reference evidence="8" key="1">
    <citation type="journal article" date="2004" name="Nature">
        <title>Genome duplication in the teleost fish Tetraodon nigroviridis reveals the early vertebrate proto-karyotype.</title>
        <authorList>
            <person name="Jaillon O."/>
            <person name="Aury J.-M."/>
            <person name="Brunet F."/>
            <person name="Petit J.-L."/>
            <person name="Stange-Thomann N."/>
            <person name="Mauceli E."/>
            <person name="Bouneau L."/>
            <person name="Fischer C."/>
            <person name="Ozouf-Costaz C."/>
            <person name="Bernot A."/>
            <person name="Nicaud S."/>
            <person name="Jaffe D."/>
            <person name="Fisher S."/>
            <person name="Lutfalla G."/>
            <person name="Dossat C."/>
            <person name="Segurens B."/>
            <person name="Dasilva C."/>
            <person name="Salanoubat M."/>
            <person name="Levy M."/>
            <person name="Boudet N."/>
            <person name="Castellano S."/>
            <person name="Anthouard V."/>
            <person name="Jubin C."/>
            <person name="Castelli V."/>
            <person name="Katinka M."/>
            <person name="Vacherie B."/>
            <person name="Biemont C."/>
            <person name="Skalli Z."/>
            <person name="Cattolico L."/>
            <person name="Poulain J."/>
            <person name="De Berardinis V."/>
            <person name="Cruaud C."/>
            <person name="Duprat S."/>
            <person name="Brottier P."/>
            <person name="Coutanceau J.-P."/>
            <person name="Gouzy J."/>
            <person name="Parra G."/>
            <person name="Lardier G."/>
            <person name="Chapple C."/>
            <person name="McKernan K.J."/>
            <person name="McEwan P."/>
            <person name="Bosak S."/>
            <person name="Kellis M."/>
            <person name="Volff J.-N."/>
            <person name="Guigo R."/>
            <person name="Zody M.C."/>
            <person name="Mesirov J."/>
            <person name="Lindblad-Toh K."/>
            <person name="Birren B."/>
            <person name="Nusbaum C."/>
            <person name="Kahn D."/>
            <person name="Robinson-Rechavi M."/>
            <person name="Laudet V."/>
            <person name="Schachter V."/>
            <person name="Quetier F."/>
            <person name="Saurin W."/>
            <person name="Scarpelli C."/>
            <person name="Wincker P."/>
            <person name="Lander E.S."/>
            <person name="Weissenbach J."/>
            <person name="Roest Crollius H."/>
        </authorList>
    </citation>
    <scope>NUCLEOTIDE SEQUENCE [LARGE SCALE GENOMIC DNA]</scope>
</reference>
<feature type="compositionally biased region" description="Basic and acidic residues" evidence="6">
    <location>
        <begin position="8"/>
        <end position="19"/>
    </location>
</feature>
<keyword evidence="4 7" id="KW-1133">Transmembrane helix</keyword>
<gene>
    <name evidence="8" type="ORF">GSTENG00020369001</name>
</gene>
<evidence type="ECO:0000256" key="2">
    <source>
        <dbReference type="ARBA" id="ARBA00005734"/>
    </source>
</evidence>
<dbReference type="GO" id="GO:0005886">
    <property type="term" value="C:plasma membrane"/>
    <property type="evidence" value="ECO:0007669"/>
    <property type="project" value="TreeGrafter"/>
</dbReference>
<dbReference type="OrthoDB" id="8860689at2759"/>
<dbReference type="PANTHER" id="PTHR28628">
    <property type="entry name" value="TRANSMEMBRANE PROTEIN 88-RELATED"/>
    <property type="match status" value="1"/>
</dbReference>
<dbReference type="GO" id="GO:0030165">
    <property type="term" value="F:PDZ domain binding"/>
    <property type="evidence" value="ECO:0007669"/>
    <property type="project" value="TreeGrafter"/>
</dbReference>
<protein>
    <submittedName>
        <fullName evidence="8">(spotted green pufferfish) hypothetical protein</fullName>
    </submittedName>
</protein>
<feature type="transmembrane region" description="Helical" evidence="7">
    <location>
        <begin position="119"/>
        <end position="139"/>
    </location>
</feature>
<evidence type="ECO:0000313" key="8">
    <source>
        <dbReference type="EMBL" id="CAG01562.1"/>
    </source>
</evidence>
<sequence>MSLSRNGTLEKRDHSERGTPSRGSGVVVPPPYSPGGGEAADPPLELRGSLDCWACSVLVTVQNMIIALINAGLASVVFGTILTPALIMIVFGFLCHSTVRTLVCWFSHMEHLCTAPTCWMTPAAWLCSWWASCCSLLFWSWRSLRTVAWPDTSSWACALFPTAAPSTRTSPPRVAGALV</sequence>
<keyword evidence="3 7" id="KW-0812">Transmembrane</keyword>
<feature type="transmembrane region" description="Helical" evidence="7">
    <location>
        <begin position="73"/>
        <end position="99"/>
    </location>
</feature>
<name>Q4SCS0_TETNG</name>
<dbReference type="InterPro" id="IPR033355">
    <property type="entry name" value="TMEM88"/>
</dbReference>
<evidence type="ECO:0000256" key="4">
    <source>
        <dbReference type="ARBA" id="ARBA00022989"/>
    </source>
</evidence>
<evidence type="ECO:0000256" key="5">
    <source>
        <dbReference type="ARBA" id="ARBA00023136"/>
    </source>
</evidence>
<evidence type="ECO:0000256" key="7">
    <source>
        <dbReference type="SAM" id="Phobius"/>
    </source>
</evidence>
<dbReference type="EMBL" id="CAAE01014650">
    <property type="protein sequence ID" value="CAG01562.1"/>
    <property type="molecule type" value="Genomic_DNA"/>
</dbReference>
<dbReference type="KEGG" id="tng:GSTEN00020369G001"/>
<comment type="subcellular location">
    <subcellularLocation>
        <location evidence="1">Membrane</location>
        <topology evidence="1">Multi-pass membrane protein</topology>
    </subcellularLocation>
</comment>
<feature type="region of interest" description="Disordered" evidence="6">
    <location>
        <begin position="1"/>
        <end position="32"/>
    </location>
</feature>
<keyword evidence="5 7" id="KW-0472">Membrane</keyword>
<reference evidence="8" key="2">
    <citation type="submission" date="2004-02" db="EMBL/GenBank/DDBJ databases">
        <authorList>
            <consortium name="Genoscope"/>
            <consortium name="Whitehead Institute Centre for Genome Research"/>
        </authorList>
    </citation>
    <scope>NUCLEOTIDE SEQUENCE</scope>
</reference>
<accession>Q4SCS0</accession>
<dbReference type="PANTHER" id="PTHR28628:SF3">
    <property type="entry name" value="TRANSMEMBRANE PROTEIN 88"/>
    <property type="match status" value="1"/>
</dbReference>
<dbReference type="AlphaFoldDB" id="Q4SCS0"/>